<protein>
    <submittedName>
        <fullName evidence="11">DNA polymerase beta domain protein region</fullName>
    </submittedName>
    <submittedName>
        <fullName evidence="12">DNA polymerase beta domain-containing protein</fullName>
    </submittedName>
</protein>
<organism evidence="12 14">
    <name type="scientific">Meiothermus ruber (strain ATCC 35948 / DSM 1279 / VKM B-1258 / 21)</name>
    <name type="common">Thermus ruber</name>
    <dbReference type="NCBI Taxonomy" id="504728"/>
    <lineage>
        <taxon>Bacteria</taxon>
        <taxon>Thermotogati</taxon>
        <taxon>Deinococcota</taxon>
        <taxon>Deinococci</taxon>
        <taxon>Thermales</taxon>
        <taxon>Thermaceae</taxon>
        <taxon>Meiothermus</taxon>
    </lineage>
</organism>
<evidence type="ECO:0000256" key="8">
    <source>
        <dbReference type="ARBA" id="ARBA00022842"/>
    </source>
</evidence>
<dbReference type="Pfam" id="PF01909">
    <property type="entry name" value="NTP_transf_2"/>
    <property type="match status" value="1"/>
</dbReference>
<dbReference type="PANTHER" id="PTHR33571:SF14">
    <property type="entry name" value="PROTEIN ADENYLYLTRANSFERASE MJ0435-RELATED"/>
    <property type="match status" value="1"/>
</dbReference>
<evidence type="ECO:0000256" key="7">
    <source>
        <dbReference type="ARBA" id="ARBA00022840"/>
    </source>
</evidence>
<dbReference type="KEGG" id="mre:K649_05865"/>
<dbReference type="GO" id="GO:0016779">
    <property type="term" value="F:nucleotidyltransferase activity"/>
    <property type="evidence" value="ECO:0007669"/>
    <property type="project" value="UniProtKB-KW"/>
</dbReference>
<keyword evidence="8" id="KW-0460">Magnesium</keyword>
<dbReference type="PATRIC" id="fig|504728.9.peg.1209"/>
<keyword evidence="13" id="KW-1185">Reference proteome</keyword>
<evidence type="ECO:0000313" key="11">
    <source>
        <dbReference type="EMBL" id="ADD28003.1"/>
    </source>
</evidence>
<dbReference type="GO" id="GO:0046872">
    <property type="term" value="F:metal ion binding"/>
    <property type="evidence" value="ECO:0007669"/>
    <property type="project" value="UniProtKB-KW"/>
</dbReference>
<keyword evidence="6" id="KW-0547">Nucleotide-binding</keyword>
<dbReference type="STRING" id="504728.K649_05865"/>
<reference evidence="12 14" key="3">
    <citation type="submission" date="2013-04" db="EMBL/GenBank/DDBJ databases">
        <authorList>
            <person name="Chin J."/>
            <person name="Alexander D.H."/>
            <person name="Marks P."/>
            <person name="Korlach J."/>
            <person name="Clum A."/>
            <person name="Copeland A."/>
        </authorList>
    </citation>
    <scope>NUCLEOTIDE SEQUENCE [LARGE SCALE GENOMIC DNA]</scope>
    <source>
        <strain evidence="14">ATCC 35948 / DSM 1279 / VKM B-1258 / 21</strain>
        <strain evidence="12">DSM 1279</strain>
    </source>
</reference>
<dbReference type="EMBL" id="CP001743">
    <property type="protein sequence ID" value="ADD28003.1"/>
    <property type="molecule type" value="Genomic_DNA"/>
</dbReference>
<dbReference type="InterPro" id="IPR052038">
    <property type="entry name" value="Type-VII_TA_antitoxin"/>
</dbReference>
<comment type="similarity">
    <text evidence="9">Belongs to the MntA antitoxin family.</text>
</comment>
<evidence type="ECO:0000256" key="4">
    <source>
        <dbReference type="ARBA" id="ARBA00022695"/>
    </source>
</evidence>
<name>D3PRC0_MEIRD</name>
<accession>D3PRC0</accession>
<evidence type="ECO:0000256" key="6">
    <source>
        <dbReference type="ARBA" id="ARBA00022741"/>
    </source>
</evidence>
<keyword evidence="5" id="KW-0479">Metal-binding</keyword>
<evidence type="ECO:0000256" key="3">
    <source>
        <dbReference type="ARBA" id="ARBA00022679"/>
    </source>
</evidence>
<dbReference type="GO" id="GO:0005524">
    <property type="term" value="F:ATP binding"/>
    <property type="evidence" value="ECO:0007669"/>
    <property type="project" value="UniProtKB-KW"/>
</dbReference>
<gene>
    <name evidence="11" type="ordered locus">Mrub_1241</name>
    <name evidence="12" type="ORF">K649_05865</name>
</gene>
<dbReference type="RefSeq" id="WP_013013522.1">
    <property type="nucleotide sequence ID" value="NC_013946.1"/>
</dbReference>
<dbReference type="SUPFAM" id="SSF81301">
    <property type="entry name" value="Nucleotidyltransferase"/>
    <property type="match status" value="1"/>
</dbReference>
<dbReference type="OrthoDB" id="90159at2"/>
<dbReference type="AlphaFoldDB" id="D3PRC0"/>
<dbReference type="CDD" id="cd05403">
    <property type="entry name" value="NT_KNTase_like"/>
    <property type="match status" value="1"/>
</dbReference>
<dbReference type="Gene3D" id="3.30.460.10">
    <property type="entry name" value="Beta Polymerase, domain 2"/>
    <property type="match status" value="1"/>
</dbReference>
<evidence type="ECO:0000313" key="14">
    <source>
        <dbReference type="Proteomes" id="UP000013026"/>
    </source>
</evidence>
<comment type="cofactor">
    <cofactor evidence="1">
        <name>Mg(2+)</name>
        <dbReference type="ChEBI" id="CHEBI:18420"/>
    </cofactor>
</comment>
<evidence type="ECO:0000313" key="12">
    <source>
        <dbReference type="EMBL" id="AGK04473.1"/>
    </source>
</evidence>
<dbReference type="Proteomes" id="UP000006655">
    <property type="component" value="Chromosome"/>
</dbReference>
<evidence type="ECO:0000256" key="2">
    <source>
        <dbReference type="ARBA" id="ARBA00022649"/>
    </source>
</evidence>
<keyword evidence="4" id="KW-0548">Nucleotidyltransferase</keyword>
<sequence>MTKLPLTRDAILTELRRLKPELARRYGVNRLALFGSFAQGEAQPGSDIDVVVELSEPDLFALVHIKEELESGFRRPVDVIPYSAFMNGFLKARIERGAIYV</sequence>
<dbReference type="EMBL" id="CP005385">
    <property type="protein sequence ID" value="AGK04473.1"/>
    <property type="molecule type" value="Genomic_DNA"/>
</dbReference>
<evidence type="ECO:0000259" key="10">
    <source>
        <dbReference type="Pfam" id="PF01909"/>
    </source>
</evidence>
<evidence type="ECO:0000256" key="1">
    <source>
        <dbReference type="ARBA" id="ARBA00001946"/>
    </source>
</evidence>
<feature type="domain" description="Polymerase nucleotidyl transferase" evidence="10">
    <location>
        <begin position="15"/>
        <end position="100"/>
    </location>
</feature>
<dbReference type="PANTHER" id="PTHR33571">
    <property type="entry name" value="SSL8005 PROTEIN"/>
    <property type="match status" value="1"/>
</dbReference>
<reference evidence="12" key="2">
    <citation type="submission" date="2013-04" db="EMBL/GenBank/DDBJ databases">
        <title>Non-Hybrid, Finished Microbial Genome Assemblies from Long-Read SMRT Sequencing Data.</title>
        <authorList>
            <person name="Klammer A."/>
            <person name="Drake J."/>
            <person name="Heiner C."/>
            <person name="Clum A."/>
            <person name="Copeland A."/>
            <person name="Huddleston J."/>
            <person name="Eichler E."/>
            <person name="Turner S.W."/>
        </authorList>
    </citation>
    <scope>NUCLEOTIDE SEQUENCE</scope>
    <source>
        <strain evidence="12">DSM 1279</strain>
    </source>
</reference>
<proteinExistence type="inferred from homology"/>
<evidence type="ECO:0000313" key="13">
    <source>
        <dbReference type="Proteomes" id="UP000006655"/>
    </source>
</evidence>
<keyword evidence="7" id="KW-0067">ATP-binding</keyword>
<reference evidence="11 13" key="1">
    <citation type="journal article" date="2010" name="Stand. Genomic Sci.">
        <title>Complete genome sequence of Meiothermus ruber type strain (21).</title>
        <authorList>
            <person name="Tindall B.J."/>
            <person name="Sikorski J."/>
            <person name="Lucas S."/>
            <person name="Goltsman E."/>
            <person name="Copeland A."/>
            <person name="Glavina Del Rio T."/>
            <person name="Nolan M."/>
            <person name="Tice H."/>
            <person name="Cheng J.F."/>
            <person name="Han C."/>
            <person name="Pitluck S."/>
            <person name="Liolios K."/>
            <person name="Ivanova N."/>
            <person name="Mavromatis K."/>
            <person name="Ovchinnikova G."/>
            <person name="Pati A."/>
            <person name="Fahnrich R."/>
            <person name="Goodwin L."/>
            <person name="Chen A."/>
            <person name="Palaniappan K."/>
            <person name="Land M."/>
            <person name="Hauser L."/>
            <person name="Chang Y.J."/>
            <person name="Jeffries C.D."/>
            <person name="Rohde M."/>
            <person name="Goker M."/>
            <person name="Woyke T."/>
            <person name="Bristow J."/>
            <person name="Eisen J.A."/>
            <person name="Markowitz V."/>
            <person name="Hugenholtz P."/>
            <person name="Kyrpides N.C."/>
            <person name="Klenk H.P."/>
            <person name="Lapidus A."/>
        </authorList>
    </citation>
    <scope>NUCLEOTIDE SEQUENCE [LARGE SCALE GENOMIC DNA]</scope>
    <source>
        <strain evidence="13">ATCC 35948 / DSM 1279 / VKM B-1258 / 21</strain>
        <strain evidence="11">DSM 1279</strain>
    </source>
</reference>
<evidence type="ECO:0000256" key="9">
    <source>
        <dbReference type="ARBA" id="ARBA00038276"/>
    </source>
</evidence>
<dbReference type="Proteomes" id="UP000013026">
    <property type="component" value="Chromosome"/>
</dbReference>
<dbReference type="InterPro" id="IPR043519">
    <property type="entry name" value="NT_sf"/>
</dbReference>
<keyword evidence="3" id="KW-0808">Transferase</keyword>
<keyword evidence="2" id="KW-1277">Toxin-antitoxin system</keyword>
<evidence type="ECO:0000256" key="5">
    <source>
        <dbReference type="ARBA" id="ARBA00022723"/>
    </source>
</evidence>
<dbReference type="eggNOG" id="COG1669">
    <property type="taxonomic scope" value="Bacteria"/>
</dbReference>
<dbReference type="KEGG" id="mrb:Mrub_1241"/>
<dbReference type="InterPro" id="IPR002934">
    <property type="entry name" value="Polymerase_NTP_transf_dom"/>
</dbReference>